<name>A0ABP3K8I4_9SPHN</name>
<accession>A0ABP3K8I4</accession>
<dbReference type="Pfam" id="PF20311">
    <property type="entry name" value="DUF6607"/>
    <property type="match status" value="1"/>
</dbReference>
<proteinExistence type="predicted"/>
<organism evidence="2 3">
    <name type="scientific">Parasphingorhabdus litoris</name>
    <dbReference type="NCBI Taxonomy" id="394733"/>
    <lineage>
        <taxon>Bacteria</taxon>
        <taxon>Pseudomonadati</taxon>
        <taxon>Pseudomonadota</taxon>
        <taxon>Alphaproteobacteria</taxon>
        <taxon>Sphingomonadales</taxon>
        <taxon>Sphingomonadaceae</taxon>
        <taxon>Parasphingorhabdus</taxon>
    </lineage>
</organism>
<evidence type="ECO:0000256" key="1">
    <source>
        <dbReference type="SAM" id="SignalP"/>
    </source>
</evidence>
<keyword evidence="3" id="KW-1185">Reference proteome</keyword>
<evidence type="ECO:0000313" key="2">
    <source>
        <dbReference type="EMBL" id="GAA0473480.1"/>
    </source>
</evidence>
<reference evidence="3" key="1">
    <citation type="journal article" date="2019" name="Int. J. Syst. Evol. Microbiol.">
        <title>The Global Catalogue of Microorganisms (GCM) 10K type strain sequencing project: providing services to taxonomists for standard genome sequencing and annotation.</title>
        <authorList>
            <consortium name="The Broad Institute Genomics Platform"/>
            <consortium name="The Broad Institute Genome Sequencing Center for Infectious Disease"/>
            <person name="Wu L."/>
            <person name="Ma J."/>
        </authorList>
    </citation>
    <scope>NUCLEOTIDE SEQUENCE [LARGE SCALE GENOMIC DNA]</scope>
    <source>
        <strain evidence="3">JCM 14162</strain>
    </source>
</reference>
<gene>
    <name evidence="2" type="ORF">GCM10009096_13490</name>
</gene>
<feature type="signal peptide" evidence="1">
    <location>
        <begin position="1"/>
        <end position="25"/>
    </location>
</feature>
<feature type="chain" id="PRO_5046216951" description="DUF1329 domain-containing protein" evidence="1">
    <location>
        <begin position="26"/>
        <end position="342"/>
    </location>
</feature>
<keyword evidence="1" id="KW-0732">Signal</keyword>
<dbReference type="RefSeq" id="WP_229956121.1">
    <property type="nucleotide sequence ID" value="NZ_BAAAEM010000002.1"/>
</dbReference>
<evidence type="ECO:0008006" key="4">
    <source>
        <dbReference type="Google" id="ProtNLM"/>
    </source>
</evidence>
<dbReference type="InterPro" id="IPR046715">
    <property type="entry name" value="DUF6607"/>
</dbReference>
<dbReference type="EMBL" id="BAAAEM010000002">
    <property type="protein sequence ID" value="GAA0473480.1"/>
    <property type="molecule type" value="Genomic_DNA"/>
</dbReference>
<dbReference type="Proteomes" id="UP001500713">
    <property type="component" value="Unassembled WGS sequence"/>
</dbReference>
<evidence type="ECO:0000313" key="3">
    <source>
        <dbReference type="Proteomes" id="UP001500713"/>
    </source>
</evidence>
<comment type="caution">
    <text evidence="2">The sequence shown here is derived from an EMBL/GenBank/DDBJ whole genome shotgun (WGS) entry which is preliminary data.</text>
</comment>
<protein>
    <recommendedName>
        <fullName evidence="4">DUF1329 domain-containing protein</fullName>
    </recommendedName>
</protein>
<sequence length="342" mass="39037">MSIKYAAKLGTALFSLALLTSPALAHPPIPDRPADVEKSAFEADRADILAMAGNFKVRFDMQESTPWAADYEPRERKISGGHEVVKIVEDSGTKIVLQHLLVVDMGEKDFIVKHWRQDWEYQPEKILAYSDRNRWEYQPISEKRRNGRWSQTVYQVDDSPRYAGLGEWETQGGVRRWRSSWTWRPLARRDAVRNPVYDRYYAINRHSPMPNGWIHFQDNTKMGMVDGKLVPIVQEYVLNTYTKFDGYNVQAAEDYWTKTKDYWAEVRKTWDAAFASNNGVTVEEEAETGTVISAELLEMGTKIAEDEMDAAAATKKARALITKATKPGAVQSAQNGVRSSNY</sequence>